<dbReference type="GO" id="GO:0055085">
    <property type="term" value="P:transmembrane transport"/>
    <property type="evidence" value="ECO:0007669"/>
    <property type="project" value="InterPro"/>
</dbReference>
<dbReference type="PANTHER" id="PTHR30614:SF0">
    <property type="entry name" value="L-CYSTINE TRANSPORT SYSTEM PERMEASE PROTEIN TCYL"/>
    <property type="match status" value="1"/>
</dbReference>
<comment type="subcellular location">
    <subcellularLocation>
        <location evidence="1">Membrane</location>
        <topology evidence="1">Multi-pass membrane protein</topology>
    </subcellularLocation>
</comment>
<keyword evidence="8" id="KW-1185">Reference proteome</keyword>
<dbReference type="Gene3D" id="1.10.3720.10">
    <property type="entry name" value="MetI-like"/>
    <property type="match status" value="1"/>
</dbReference>
<dbReference type="Proteomes" id="UP000217182">
    <property type="component" value="Chromosome"/>
</dbReference>
<dbReference type="KEGG" id="gqu:AWC35_02745"/>
<keyword evidence="5 6" id="KW-0472">Membrane</keyword>
<reference evidence="7 8" key="1">
    <citation type="submission" date="2016-01" db="EMBL/GenBank/DDBJ databases">
        <authorList>
            <person name="Oliw E.H."/>
        </authorList>
    </citation>
    <scope>NUCLEOTIDE SEQUENCE [LARGE SCALE GENOMIC DNA]</scope>
    <source>
        <strain evidence="7 8">FRB97</strain>
    </source>
</reference>
<keyword evidence="3" id="KW-0029">Amino-acid transport</keyword>
<evidence type="ECO:0000256" key="3">
    <source>
        <dbReference type="ARBA" id="ARBA00022970"/>
    </source>
</evidence>
<dbReference type="EMBL" id="CP014136">
    <property type="protein sequence ID" value="ATA18352.1"/>
    <property type="molecule type" value="Genomic_DNA"/>
</dbReference>
<keyword evidence="3" id="KW-0813">Transport</keyword>
<accession>A0A250AXC0</accession>
<protein>
    <recommendedName>
        <fullName evidence="9">Amino acid ABC transporter permease</fullName>
    </recommendedName>
</protein>
<evidence type="ECO:0000256" key="2">
    <source>
        <dbReference type="ARBA" id="ARBA00022692"/>
    </source>
</evidence>
<dbReference type="InterPro" id="IPR043429">
    <property type="entry name" value="ArtM/GltK/GlnP/TcyL/YhdX-like"/>
</dbReference>
<sequence>MLKTTSLVSVIAMQDLLYSAQLIYTNNFQTISLLIVALLWYLVLTTVLSVLQHYLEKYFAKSEQRSSVTASVTQDQPEKSC</sequence>
<feature type="transmembrane region" description="Helical" evidence="6">
    <location>
        <begin position="29"/>
        <end position="51"/>
    </location>
</feature>
<evidence type="ECO:0000256" key="4">
    <source>
        <dbReference type="ARBA" id="ARBA00022989"/>
    </source>
</evidence>
<dbReference type="GO" id="GO:0006865">
    <property type="term" value="P:amino acid transport"/>
    <property type="evidence" value="ECO:0007669"/>
    <property type="project" value="UniProtKB-KW"/>
</dbReference>
<evidence type="ECO:0000313" key="7">
    <source>
        <dbReference type="EMBL" id="ATA18352.1"/>
    </source>
</evidence>
<evidence type="ECO:0000313" key="8">
    <source>
        <dbReference type="Proteomes" id="UP000217182"/>
    </source>
</evidence>
<dbReference type="PANTHER" id="PTHR30614">
    <property type="entry name" value="MEMBRANE COMPONENT OF AMINO ACID ABC TRANSPORTER"/>
    <property type="match status" value="1"/>
</dbReference>
<evidence type="ECO:0000256" key="6">
    <source>
        <dbReference type="SAM" id="Phobius"/>
    </source>
</evidence>
<evidence type="ECO:0008006" key="9">
    <source>
        <dbReference type="Google" id="ProtNLM"/>
    </source>
</evidence>
<keyword evidence="2 6" id="KW-0812">Transmembrane</keyword>
<dbReference type="GO" id="GO:0005886">
    <property type="term" value="C:plasma membrane"/>
    <property type="evidence" value="ECO:0007669"/>
    <property type="project" value="TreeGrafter"/>
</dbReference>
<dbReference type="RefSeq" id="WP_183096587.1">
    <property type="nucleotide sequence ID" value="NZ_CP014136.1"/>
</dbReference>
<dbReference type="InterPro" id="IPR035906">
    <property type="entry name" value="MetI-like_sf"/>
</dbReference>
<organism evidence="7 8">
    <name type="scientific">Gibbsiella quercinecans</name>
    <dbReference type="NCBI Taxonomy" id="929813"/>
    <lineage>
        <taxon>Bacteria</taxon>
        <taxon>Pseudomonadati</taxon>
        <taxon>Pseudomonadota</taxon>
        <taxon>Gammaproteobacteria</taxon>
        <taxon>Enterobacterales</taxon>
        <taxon>Yersiniaceae</taxon>
        <taxon>Gibbsiella</taxon>
    </lineage>
</organism>
<keyword evidence="4 6" id="KW-1133">Transmembrane helix</keyword>
<name>A0A250AXC0_9GAMM</name>
<gene>
    <name evidence="7" type="ORF">AWC35_02745</name>
</gene>
<dbReference type="AlphaFoldDB" id="A0A250AXC0"/>
<evidence type="ECO:0000256" key="1">
    <source>
        <dbReference type="ARBA" id="ARBA00004141"/>
    </source>
</evidence>
<evidence type="ECO:0000256" key="5">
    <source>
        <dbReference type="ARBA" id="ARBA00023136"/>
    </source>
</evidence>
<proteinExistence type="predicted"/>